<name>A0A845M7D0_9RHOB</name>
<feature type="region of interest" description="Disordered" evidence="1">
    <location>
        <begin position="41"/>
        <end position="63"/>
    </location>
</feature>
<gene>
    <name evidence="2" type="ORF">GQE99_10280</name>
</gene>
<reference evidence="2 3" key="1">
    <citation type="submission" date="2019-12" db="EMBL/GenBank/DDBJ databases">
        <title>Maritimibacter sp. nov. sp. isolated from sea sand.</title>
        <authorList>
            <person name="Kim J."/>
            <person name="Jeong S.E."/>
            <person name="Jung H.S."/>
            <person name="Jeon C.O."/>
        </authorList>
    </citation>
    <scope>NUCLEOTIDE SEQUENCE [LARGE SCALE GENOMIC DNA]</scope>
    <source>
        <strain evidence="2 3">DP07</strain>
    </source>
</reference>
<accession>A0A845M7D0</accession>
<dbReference type="Proteomes" id="UP000467322">
    <property type="component" value="Unassembled WGS sequence"/>
</dbReference>
<comment type="caution">
    <text evidence="2">The sequence shown here is derived from an EMBL/GenBank/DDBJ whole genome shotgun (WGS) entry which is preliminary data.</text>
</comment>
<dbReference type="RefSeq" id="WP_161351529.1">
    <property type="nucleotide sequence ID" value="NZ_WTUX01000012.1"/>
</dbReference>
<keyword evidence="3" id="KW-1185">Reference proteome</keyword>
<dbReference type="AlphaFoldDB" id="A0A845M7D0"/>
<evidence type="ECO:0000256" key="1">
    <source>
        <dbReference type="SAM" id="MobiDB-lite"/>
    </source>
</evidence>
<proteinExistence type="predicted"/>
<organism evidence="2 3">
    <name type="scientific">Maritimibacter harenae</name>
    <dbReference type="NCBI Taxonomy" id="2606218"/>
    <lineage>
        <taxon>Bacteria</taxon>
        <taxon>Pseudomonadati</taxon>
        <taxon>Pseudomonadota</taxon>
        <taxon>Alphaproteobacteria</taxon>
        <taxon>Rhodobacterales</taxon>
        <taxon>Roseobacteraceae</taxon>
        <taxon>Maritimibacter</taxon>
    </lineage>
</organism>
<feature type="region of interest" description="Disordered" evidence="1">
    <location>
        <begin position="1"/>
        <end position="20"/>
    </location>
</feature>
<feature type="compositionally biased region" description="Basic and acidic residues" evidence="1">
    <location>
        <begin position="46"/>
        <end position="63"/>
    </location>
</feature>
<sequence length="80" mass="8650">MQPKVALTTDTDARSNSSTRAAVYSTKGEFALPASQCSRTVVRGQVGRESRSGSPKTHLERGRDRVECIRSSLLDLNLAA</sequence>
<evidence type="ECO:0000313" key="3">
    <source>
        <dbReference type="Proteomes" id="UP000467322"/>
    </source>
</evidence>
<evidence type="ECO:0000313" key="2">
    <source>
        <dbReference type="EMBL" id="MZR13403.1"/>
    </source>
</evidence>
<feature type="compositionally biased region" description="Polar residues" evidence="1">
    <location>
        <begin position="8"/>
        <end position="20"/>
    </location>
</feature>
<dbReference type="EMBL" id="WTUX01000012">
    <property type="protein sequence ID" value="MZR13403.1"/>
    <property type="molecule type" value="Genomic_DNA"/>
</dbReference>
<protein>
    <submittedName>
        <fullName evidence="2">Uncharacterized protein</fullName>
    </submittedName>
</protein>